<evidence type="ECO:0008006" key="5">
    <source>
        <dbReference type="Google" id="ProtNLM"/>
    </source>
</evidence>
<reference evidence="1 3" key="1">
    <citation type="submission" date="2016-07" db="EMBL/GenBank/DDBJ databases">
        <title>Characterization of isolates of Eisenbergiella tayi derived from blood cultures, using whole genome sequencing.</title>
        <authorList>
            <person name="Burdz T."/>
            <person name="Wiebe D."/>
            <person name="Huynh C."/>
            <person name="Bernard K."/>
        </authorList>
    </citation>
    <scope>NUCLEOTIDE SEQUENCE [LARGE SCALE GENOMIC DNA]</scope>
    <source>
        <strain evidence="1 3">NML 110608</strain>
    </source>
</reference>
<organism evidence="1 3">
    <name type="scientific">Eisenbergiella tayi</name>
    <dbReference type="NCBI Taxonomy" id="1432052"/>
    <lineage>
        <taxon>Bacteria</taxon>
        <taxon>Bacillati</taxon>
        <taxon>Bacillota</taxon>
        <taxon>Clostridia</taxon>
        <taxon>Lachnospirales</taxon>
        <taxon>Lachnospiraceae</taxon>
        <taxon>Eisenbergiella</taxon>
    </lineage>
</organism>
<sequence>MDRTMRAGAGKEEIMLMEAYLAIEDFSIVHRALDVRAVIIENGMKMAFVSVEMTSLPAEEIEAVKDRIVMETEIERENIWVCCTHTFSAPHLLPDFMLAENDGIAKKEEFRKALQNAAAAAVIKAQNRMEAVTPRFGSSYCDINIARDEELEDGWWIGEHGMGLVDHEIQALRLDNREGKPVAVIFNYAIQSSVLDGSVLSTGGKGVSPDVAGTACDYIERCYRKPHPVVLFLMGAAGDQVPVKRTVSETFVKGERIRKDRHEEGFKICEELGRTLGDAVIQAMDSSRQISVEDEVRMERKKITVPGKMMERNLHNLKPVKELKYTENGDVETEIEIAAIGEIAFLGVKPELNCITAAAVKAFSPYEHTIITTMVNGASKYMADKRSYDRFTYEAQNSPFAKGAAEILMKESISLLNEMHENRL</sequence>
<evidence type="ECO:0000313" key="1">
    <source>
        <dbReference type="EMBL" id="ODM04502.1"/>
    </source>
</evidence>
<dbReference type="Proteomes" id="UP000094869">
    <property type="component" value="Unassembled WGS sequence"/>
</dbReference>
<accession>A0A1E3A6W1</accession>
<dbReference type="AlphaFoldDB" id="A0A1E3A6W1"/>
<keyword evidence="4" id="KW-1185">Reference proteome</keyword>
<comment type="caution">
    <text evidence="1">The sequence shown here is derived from an EMBL/GenBank/DDBJ whole genome shotgun (WGS) entry which is preliminary data.</text>
</comment>
<dbReference type="EMBL" id="MCGH01000003">
    <property type="protein sequence ID" value="ODM04502.1"/>
    <property type="molecule type" value="Genomic_DNA"/>
</dbReference>
<reference evidence="2 4" key="2">
    <citation type="submission" date="2016-08" db="EMBL/GenBank/DDBJ databases">
        <title>Characterization of Isolates of Eisenbergiella tayi Derived from Blood Cultures, Using Whole Genome Sequencing.</title>
        <authorList>
            <person name="Bernier A.-M."/>
            <person name="Burdz T."/>
            <person name="Wiebe D."/>
            <person name="Bernard K."/>
        </authorList>
    </citation>
    <scope>NUCLEOTIDE SEQUENCE [LARGE SCALE GENOMIC DNA]</scope>
    <source>
        <strain evidence="2 4">NML120146</strain>
    </source>
</reference>
<dbReference type="RefSeq" id="WP_069411439.1">
    <property type="nucleotide sequence ID" value="NZ_DAWDRA010000044.1"/>
</dbReference>
<evidence type="ECO:0000313" key="2">
    <source>
        <dbReference type="EMBL" id="ODR58639.1"/>
    </source>
</evidence>
<proteinExistence type="predicted"/>
<evidence type="ECO:0000313" key="3">
    <source>
        <dbReference type="Proteomes" id="UP000094067"/>
    </source>
</evidence>
<gene>
    <name evidence="1" type="ORF">BEI61_05309</name>
    <name evidence="2" type="ORF">BEI63_09065</name>
</gene>
<dbReference type="EMBL" id="MEHD01000019">
    <property type="protein sequence ID" value="ODR58639.1"/>
    <property type="molecule type" value="Genomic_DNA"/>
</dbReference>
<name>A0A1E3A6W1_9FIRM</name>
<dbReference type="Proteomes" id="UP000094067">
    <property type="component" value="Unassembled WGS sequence"/>
</dbReference>
<evidence type="ECO:0000313" key="4">
    <source>
        <dbReference type="Proteomes" id="UP000094869"/>
    </source>
</evidence>
<protein>
    <recommendedName>
        <fullName evidence="5">Neutral/alkaline non-lysosomal ceramidase N-terminal domain-containing protein</fullName>
    </recommendedName>
</protein>